<comment type="function">
    <text evidence="8">Component of the signal peptidase complex (SPC) which catalyzes the cleavage of N-terminal signal sequences from nascent proteins as they are translocated into the lumen of the endoplasmic reticulum. Dispensable for SPC enzymatic activity.</text>
</comment>
<keyword evidence="6 10" id="KW-1133">Transmembrane helix</keyword>
<evidence type="ECO:0000256" key="9">
    <source>
        <dbReference type="SAM" id="MobiDB-lite"/>
    </source>
</evidence>
<proteinExistence type="inferred from homology"/>
<dbReference type="EMBL" id="HBEA01018291">
    <property type="protein sequence ID" value="CAD8264399.1"/>
    <property type="molecule type" value="Transcribed_RNA"/>
</dbReference>
<evidence type="ECO:0000256" key="3">
    <source>
        <dbReference type="ARBA" id="ARBA00017059"/>
    </source>
</evidence>
<evidence type="ECO:0000256" key="8">
    <source>
        <dbReference type="ARBA" id="ARBA00045204"/>
    </source>
</evidence>
<feature type="transmembrane region" description="Helical" evidence="10">
    <location>
        <begin position="12"/>
        <end position="32"/>
    </location>
</feature>
<evidence type="ECO:0000256" key="5">
    <source>
        <dbReference type="ARBA" id="ARBA00022824"/>
    </source>
</evidence>
<accession>A0A7R9UF33</accession>
<dbReference type="GO" id="GO:0005787">
    <property type="term" value="C:signal peptidase complex"/>
    <property type="evidence" value="ECO:0007669"/>
    <property type="project" value="InterPro"/>
</dbReference>
<keyword evidence="4 10" id="KW-0812">Transmembrane</keyword>
<evidence type="ECO:0000313" key="11">
    <source>
        <dbReference type="EMBL" id="CAD8264399.1"/>
    </source>
</evidence>
<protein>
    <recommendedName>
        <fullName evidence="3">Signal peptidase complex subunit 1</fullName>
    </recommendedName>
</protein>
<organism evidence="11">
    <name type="scientific">Pinguiococcus pyrenoidosus</name>
    <dbReference type="NCBI Taxonomy" id="172671"/>
    <lineage>
        <taxon>Eukaryota</taxon>
        <taxon>Sar</taxon>
        <taxon>Stramenopiles</taxon>
        <taxon>Ochrophyta</taxon>
        <taxon>Pinguiophyceae</taxon>
        <taxon>Pinguiochrysidales</taxon>
        <taxon>Pinguiochrysidaceae</taxon>
        <taxon>Pinguiococcus</taxon>
    </lineage>
</organism>
<dbReference type="GO" id="GO:0045047">
    <property type="term" value="P:protein targeting to ER"/>
    <property type="evidence" value="ECO:0007669"/>
    <property type="project" value="TreeGrafter"/>
</dbReference>
<evidence type="ECO:0000256" key="1">
    <source>
        <dbReference type="ARBA" id="ARBA00004477"/>
    </source>
</evidence>
<dbReference type="PANTHER" id="PTHR13202">
    <property type="entry name" value="MICROSOMAL SIGNAL PEPTIDASE 12 KDA SUBUNIT"/>
    <property type="match status" value="1"/>
</dbReference>
<feature type="region of interest" description="Disordered" evidence="9">
    <location>
        <begin position="76"/>
        <end position="100"/>
    </location>
</feature>
<dbReference type="InterPro" id="IPR009542">
    <property type="entry name" value="Spc1/SPCS1"/>
</dbReference>
<evidence type="ECO:0000256" key="7">
    <source>
        <dbReference type="ARBA" id="ARBA00023136"/>
    </source>
</evidence>
<feature type="compositionally biased region" description="Basic residues" evidence="9">
    <location>
        <begin position="90"/>
        <end position="100"/>
    </location>
</feature>
<evidence type="ECO:0000256" key="6">
    <source>
        <dbReference type="ARBA" id="ARBA00022989"/>
    </source>
</evidence>
<dbReference type="AlphaFoldDB" id="A0A7R9UF33"/>
<sequence>MDYKGQRLSELMYYWIIIVFGVIAWIIGFFQADFQTTVIGWGIGLALATLLCVPDWPWFNRHPIRWLDHIPGAEPASISKTGGGGSKNSSQKKKKKNKSN</sequence>
<name>A0A7R9UF33_9STRA</name>
<feature type="transmembrane region" description="Helical" evidence="10">
    <location>
        <begin position="38"/>
        <end position="59"/>
    </location>
</feature>
<reference evidence="11" key="1">
    <citation type="submission" date="2021-01" db="EMBL/GenBank/DDBJ databases">
        <authorList>
            <person name="Corre E."/>
            <person name="Pelletier E."/>
            <person name="Niang G."/>
            <person name="Scheremetjew M."/>
            <person name="Finn R."/>
            <person name="Kale V."/>
            <person name="Holt S."/>
            <person name="Cochrane G."/>
            <person name="Meng A."/>
            <person name="Brown T."/>
            <person name="Cohen L."/>
        </authorList>
    </citation>
    <scope>NUCLEOTIDE SEQUENCE</scope>
    <source>
        <strain evidence="11">CCMP2078</strain>
    </source>
</reference>
<evidence type="ECO:0000256" key="4">
    <source>
        <dbReference type="ARBA" id="ARBA00022692"/>
    </source>
</evidence>
<comment type="similarity">
    <text evidence="2">Belongs to the SPCS1 family.</text>
</comment>
<dbReference type="PANTHER" id="PTHR13202:SF0">
    <property type="entry name" value="SIGNAL PEPTIDASE COMPLEX SUBUNIT 1"/>
    <property type="match status" value="1"/>
</dbReference>
<comment type="subcellular location">
    <subcellularLocation>
        <location evidence="1">Endoplasmic reticulum membrane</location>
        <topology evidence="1">Multi-pass membrane protein</topology>
    </subcellularLocation>
</comment>
<keyword evidence="5" id="KW-0256">Endoplasmic reticulum</keyword>
<dbReference type="Pfam" id="PF06645">
    <property type="entry name" value="SPC12"/>
    <property type="match status" value="1"/>
</dbReference>
<gene>
    <name evidence="11" type="ORF">PPYR1160_LOCUS13902</name>
</gene>
<evidence type="ECO:0000256" key="2">
    <source>
        <dbReference type="ARBA" id="ARBA00005245"/>
    </source>
</evidence>
<evidence type="ECO:0000256" key="10">
    <source>
        <dbReference type="SAM" id="Phobius"/>
    </source>
</evidence>
<keyword evidence="7 10" id="KW-0472">Membrane</keyword>
<dbReference type="GO" id="GO:0006465">
    <property type="term" value="P:signal peptide processing"/>
    <property type="evidence" value="ECO:0007669"/>
    <property type="project" value="InterPro"/>
</dbReference>